<dbReference type="SUPFAM" id="SSF52266">
    <property type="entry name" value="SGNH hydrolase"/>
    <property type="match status" value="1"/>
</dbReference>
<name>A0A1I6AHY6_HYMAR</name>
<sequence>MKSTKINLVLGLLLVVLGSACMRMPQAQRKPTLFLIGDSTVKNGKGKGDGGLWGWGNFLPASFDTTRIHIENHALGGTSSRTFQTRGLWDAVEARIQPGDFVIMQFGHNDDGPLADTARARGTIKGNGEESQEVYNPILKKQEVVHTYGWYLRKFIADTRAKNATPVVCSPIPRNSWQGGKVTRATNGYTKWAAEAAKQGDAYFIDLNQRVADQYDQDGEALVRSTYFNTTDHTHTIEAGARLNAKAVAKGIRSNKKLKLRGYLRKKS</sequence>
<dbReference type="GO" id="GO:0016788">
    <property type="term" value="F:hydrolase activity, acting on ester bonds"/>
    <property type="evidence" value="ECO:0007669"/>
    <property type="project" value="UniProtKB-ARBA"/>
</dbReference>
<dbReference type="PANTHER" id="PTHR43695">
    <property type="entry name" value="PUTATIVE (AFU_ORTHOLOGUE AFUA_2G17250)-RELATED"/>
    <property type="match status" value="1"/>
</dbReference>
<gene>
    <name evidence="4" type="ORF">SAMN04515668_3700</name>
</gene>
<dbReference type="CDD" id="cd01821">
    <property type="entry name" value="Rhamnogalacturan_acetylesterase_like"/>
    <property type="match status" value="1"/>
</dbReference>
<proteinExistence type="inferred from homology"/>
<keyword evidence="5" id="KW-1185">Reference proteome</keyword>
<organism evidence="4 5">
    <name type="scientific">Hymenobacter arizonensis</name>
    <name type="common">Siccationidurans arizonensis</name>
    <dbReference type="NCBI Taxonomy" id="1227077"/>
    <lineage>
        <taxon>Bacteria</taxon>
        <taxon>Pseudomonadati</taxon>
        <taxon>Bacteroidota</taxon>
        <taxon>Cytophagia</taxon>
        <taxon>Cytophagales</taxon>
        <taxon>Hymenobacteraceae</taxon>
        <taxon>Hymenobacter</taxon>
    </lineage>
</organism>
<dbReference type="Gene3D" id="3.40.50.1110">
    <property type="entry name" value="SGNH hydrolase"/>
    <property type="match status" value="1"/>
</dbReference>
<evidence type="ECO:0000259" key="3">
    <source>
        <dbReference type="Pfam" id="PF13472"/>
    </source>
</evidence>
<dbReference type="Proteomes" id="UP000199029">
    <property type="component" value="Unassembled WGS sequence"/>
</dbReference>
<evidence type="ECO:0000313" key="4">
    <source>
        <dbReference type="EMBL" id="SFQ68309.1"/>
    </source>
</evidence>
<dbReference type="EMBL" id="FOXS01000005">
    <property type="protein sequence ID" value="SFQ68309.1"/>
    <property type="molecule type" value="Genomic_DNA"/>
</dbReference>
<dbReference type="AlphaFoldDB" id="A0A1I6AHY6"/>
<comment type="similarity">
    <text evidence="1">Belongs to the 'GDSL' lipolytic enzyme family.</text>
</comment>
<dbReference type="OrthoDB" id="9807041at2"/>
<dbReference type="InterPro" id="IPR036514">
    <property type="entry name" value="SGNH_hydro_sf"/>
</dbReference>
<evidence type="ECO:0000256" key="2">
    <source>
        <dbReference type="ARBA" id="ARBA00022801"/>
    </source>
</evidence>
<dbReference type="STRING" id="1227077.SAMN04515668_3700"/>
<reference evidence="5" key="1">
    <citation type="submission" date="2016-10" db="EMBL/GenBank/DDBJ databases">
        <authorList>
            <person name="Varghese N."/>
            <person name="Submissions S."/>
        </authorList>
    </citation>
    <scope>NUCLEOTIDE SEQUENCE [LARGE SCALE GENOMIC DNA]</scope>
    <source>
        <strain evidence="5">OR362-8,ATCC BAA-1266,JCM 13504</strain>
    </source>
</reference>
<accession>A0A1I6AHY6</accession>
<evidence type="ECO:0000313" key="5">
    <source>
        <dbReference type="Proteomes" id="UP000199029"/>
    </source>
</evidence>
<dbReference type="InterPro" id="IPR037459">
    <property type="entry name" value="RhgT-like"/>
</dbReference>
<protein>
    <submittedName>
        <fullName evidence="4">Lysophospholipase L1</fullName>
    </submittedName>
</protein>
<feature type="domain" description="SGNH hydrolase-type esterase" evidence="3">
    <location>
        <begin position="35"/>
        <end position="220"/>
    </location>
</feature>
<evidence type="ECO:0000256" key="1">
    <source>
        <dbReference type="ARBA" id="ARBA00008668"/>
    </source>
</evidence>
<dbReference type="RefSeq" id="WP_092676912.1">
    <property type="nucleotide sequence ID" value="NZ_FOXS01000005.1"/>
</dbReference>
<dbReference type="PROSITE" id="PS51257">
    <property type="entry name" value="PROKAR_LIPOPROTEIN"/>
    <property type="match status" value="1"/>
</dbReference>
<dbReference type="InterPro" id="IPR013830">
    <property type="entry name" value="SGNH_hydro"/>
</dbReference>
<dbReference type="Pfam" id="PF13472">
    <property type="entry name" value="Lipase_GDSL_2"/>
    <property type="match status" value="1"/>
</dbReference>
<keyword evidence="2" id="KW-0378">Hydrolase</keyword>
<dbReference type="PANTHER" id="PTHR43695:SF1">
    <property type="entry name" value="RHAMNOGALACTURONAN ACETYLESTERASE"/>
    <property type="match status" value="1"/>
</dbReference>